<feature type="non-terminal residue" evidence="1">
    <location>
        <position position="53"/>
    </location>
</feature>
<evidence type="ECO:0000313" key="2">
    <source>
        <dbReference type="Proteomes" id="UP000663823"/>
    </source>
</evidence>
<comment type="caution">
    <text evidence="1">The sequence shown here is derived from an EMBL/GenBank/DDBJ whole genome shotgun (WGS) entry which is preliminary data.</text>
</comment>
<reference evidence="1" key="1">
    <citation type="submission" date="2021-02" db="EMBL/GenBank/DDBJ databases">
        <authorList>
            <person name="Nowell W R."/>
        </authorList>
    </citation>
    <scope>NUCLEOTIDE SEQUENCE</scope>
</reference>
<dbReference type="AlphaFoldDB" id="A0A820K6H1"/>
<accession>A0A820K6H1</accession>
<evidence type="ECO:0000313" key="1">
    <source>
        <dbReference type="EMBL" id="CAF4332180.1"/>
    </source>
</evidence>
<feature type="non-terminal residue" evidence="1">
    <location>
        <position position="1"/>
    </location>
</feature>
<protein>
    <submittedName>
        <fullName evidence="1">Uncharacterized protein</fullName>
    </submittedName>
</protein>
<organism evidence="1 2">
    <name type="scientific">Rotaria sordida</name>
    <dbReference type="NCBI Taxonomy" id="392033"/>
    <lineage>
        <taxon>Eukaryota</taxon>
        <taxon>Metazoa</taxon>
        <taxon>Spiralia</taxon>
        <taxon>Gnathifera</taxon>
        <taxon>Rotifera</taxon>
        <taxon>Eurotatoria</taxon>
        <taxon>Bdelloidea</taxon>
        <taxon>Philodinida</taxon>
        <taxon>Philodinidae</taxon>
        <taxon>Rotaria</taxon>
    </lineage>
</organism>
<gene>
    <name evidence="1" type="ORF">OTI717_LOCUS42998</name>
</gene>
<dbReference type="Proteomes" id="UP000663823">
    <property type="component" value="Unassembled WGS sequence"/>
</dbReference>
<sequence length="53" mass="6000">VKQQKDPAAPTVDMSPDLKRINKPLETLFKGETDNASEESKIYFDDLHLSPLK</sequence>
<proteinExistence type="predicted"/>
<dbReference type="EMBL" id="CAJOAX010057241">
    <property type="protein sequence ID" value="CAF4332180.1"/>
    <property type="molecule type" value="Genomic_DNA"/>
</dbReference>
<name>A0A820K6H1_9BILA</name>